<evidence type="ECO:0000256" key="2">
    <source>
        <dbReference type="ARBA" id="ARBA00007558"/>
    </source>
</evidence>
<evidence type="ECO:0000256" key="3">
    <source>
        <dbReference type="ARBA" id="ARBA00022692"/>
    </source>
</evidence>
<dbReference type="Proteomes" id="UP000272942">
    <property type="component" value="Unassembled WGS sequence"/>
</dbReference>
<keyword evidence="5" id="KW-0472">Membrane</keyword>
<dbReference type="OrthoDB" id="364779at2759"/>
<comment type="subcellular location">
    <subcellularLocation>
        <location evidence="1">Membrane</location>
    </subcellularLocation>
</comment>
<keyword evidence="4" id="KW-1133">Transmembrane helix</keyword>
<sequence length="298" mass="34098">MLPYDQASQTASAEEALLTAFSWRRCFPTKSIVSVAGGATRAAVIQHQALDNNMADVAAKDGSQILAFLEILSREHWSESYNELDLLEDVRCDLVPHLWDCFDIWFKLIWFGFFLLTGVHLYANYRAVRCLQLTTFNRNRFTIAIQSWVTARLGKSNTWSRSTDSQKNRFPSVVWVNEQEPVLRSVATPHIHLGCSVNTLPPDGRSQLNNLIELFETEEYVLYCPEWDQIVLGELIRHPQVYVVLLKNCRTRAQLLAMLHAELLTVLTQITIARRSEMFSLTYLKLIETVIGSRSLCC</sequence>
<reference evidence="7 8" key="2">
    <citation type="submission" date="2018-11" db="EMBL/GenBank/DDBJ databases">
        <authorList>
            <consortium name="Pathogen Informatics"/>
        </authorList>
    </citation>
    <scope>NUCLEOTIDE SEQUENCE [LARGE SCALE GENOMIC DNA]</scope>
    <source>
        <strain evidence="7 8">Egypt</strain>
    </source>
</reference>
<evidence type="ECO:0000313" key="8">
    <source>
        <dbReference type="Proteomes" id="UP000272942"/>
    </source>
</evidence>
<name>A0A183ANL0_9TREM</name>
<evidence type="ECO:0000256" key="5">
    <source>
        <dbReference type="ARBA" id="ARBA00023136"/>
    </source>
</evidence>
<comment type="similarity">
    <text evidence="2">Belongs to the RUS1 family.</text>
</comment>
<reference evidence="9" key="1">
    <citation type="submission" date="2016-06" db="UniProtKB">
        <authorList>
            <consortium name="WormBaseParasite"/>
        </authorList>
    </citation>
    <scope>IDENTIFICATION</scope>
</reference>
<organism evidence="9">
    <name type="scientific">Echinostoma caproni</name>
    <dbReference type="NCBI Taxonomy" id="27848"/>
    <lineage>
        <taxon>Eukaryota</taxon>
        <taxon>Metazoa</taxon>
        <taxon>Spiralia</taxon>
        <taxon>Lophotrochozoa</taxon>
        <taxon>Platyhelminthes</taxon>
        <taxon>Trematoda</taxon>
        <taxon>Digenea</taxon>
        <taxon>Plagiorchiida</taxon>
        <taxon>Echinostomata</taxon>
        <taxon>Echinostomatoidea</taxon>
        <taxon>Echinostomatidae</taxon>
        <taxon>Echinostoma</taxon>
    </lineage>
</organism>
<evidence type="ECO:0000256" key="4">
    <source>
        <dbReference type="ARBA" id="ARBA00022989"/>
    </source>
</evidence>
<proteinExistence type="inferred from homology"/>
<dbReference type="PANTHER" id="PTHR12770:SF31">
    <property type="entry name" value="RUS FAMILY MEMBER 1"/>
    <property type="match status" value="1"/>
</dbReference>
<feature type="domain" description="Protein root UVB sensitive/RUS" evidence="6">
    <location>
        <begin position="108"/>
        <end position="150"/>
    </location>
</feature>
<feature type="domain" description="Protein root UVB sensitive/RUS" evidence="6">
    <location>
        <begin position="29"/>
        <end position="65"/>
    </location>
</feature>
<gene>
    <name evidence="7" type="ORF">ECPE_LOCUS8545</name>
</gene>
<keyword evidence="8" id="KW-1185">Reference proteome</keyword>
<evidence type="ECO:0000259" key="6">
    <source>
        <dbReference type="Pfam" id="PF04884"/>
    </source>
</evidence>
<evidence type="ECO:0000313" key="9">
    <source>
        <dbReference type="WBParaSite" id="ECPE_0000857101-mRNA-1"/>
    </source>
</evidence>
<dbReference type="GO" id="GO:0016020">
    <property type="term" value="C:membrane"/>
    <property type="evidence" value="ECO:0007669"/>
    <property type="project" value="UniProtKB-SubCell"/>
</dbReference>
<dbReference type="EMBL" id="UZAN01046123">
    <property type="protein sequence ID" value="VDP83743.1"/>
    <property type="molecule type" value="Genomic_DNA"/>
</dbReference>
<dbReference type="PANTHER" id="PTHR12770">
    <property type="entry name" value="RUS1 FAMILY PROTEIN C16ORF58"/>
    <property type="match status" value="1"/>
</dbReference>
<dbReference type="Pfam" id="PF04884">
    <property type="entry name" value="UVB_sens_prot"/>
    <property type="match status" value="2"/>
</dbReference>
<evidence type="ECO:0000256" key="1">
    <source>
        <dbReference type="ARBA" id="ARBA00004370"/>
    </source>
</evidence>
<protein>
    <submittedName>
        <fullName evidence="9">Autophagy-related protein 9</fullName>
    </submittedName>
</protein>
<dbReference type="InterPro" id="IPR006968">
    <property type="entry name" value="RUS_fam"/>
</dbReference>
<dbReference type="WBParaSite" id="ECPE_0000857101-mRNA-1">
    <property type="protein sequence ID" value="ECPE_0000857101-mRNA-1"/>
    <property type="gene ID" value="ECPE_0000857101"/>
</dbReference>
<dbReference type="InterPro" id="IPR054549">
    <property type="entry name" value="UVB_sens_RUS_dom"/>
</dbReference>
<evidence type="ECO:0000313" key="7">
    <source>
        <dbReference type="EMBL" id="VDP83743.1"/>
    </source>
</evidence>
<dbReference type="AlphaFoldDB" id="A0A183ANL0"/>
<keyword evidence="3" id="KW-0812">Transmembrane</keyword>
<accession>A0A183ANL0</accession>